<reference evidence="2 3" key="1">
    <citation type="submission" date="2018-09" db="EMBL/GenBank/DDBJ databases">
        <title>Genomic investigation of the strawberry pathogen Phytophthora fragariae indicates pathogenicity is determined by transcriptional variation in three key races.</title>
        <authorList>
            <person name="Adams T.M."/>
            <person name="Armitage A.D."/>
            <person name="Sobczyk M.K."/>
            <person name="Bates H.J."/>
            <person name="Dunwell J.M."/>
            <person name="Nellist C.F."/>
            <person name="Harrison R.J."/>
        </authorList>
    </citation>
    <scope>NUCLEOTIDE SEQUENCE [LARGE SCALE GENOMIC DNA]</scope>
    <source>
        <strain evidence="2 3">SCRP249</strain>
    </source>
</reference>
<feature type="region of interest" description="Disordered" evidence="1">
    <location>
        <begin position="431"/>
        <end position="455"/>
    </location>
</feature>
<sequence length="521" mass="56505">MPLLQRAMLEQFHETHMEVTLTADVSPRAKLRRNMTHIALFAQLYEANADSERGRQMIDKMDDVKMLHFDGIHTLHFVFTSGRVARSYLGLAFRLQGVCIELEDSDSHSTVGTFRQAQLRRQYAVRVYGSGHEGLVALLAALRQLEGVQIVDAERPRMDSAEVIDNRFIYIRFLGTECPAALRGVTKIDMGGSMLTIHHHLTQPRTPCGRCYAPFHTTGFCKAKPNQIEKMRAKYSRTFAGHVPNFQVGEAMLYKHSDGDSLATFLETLQGEVTADFFSSSGDACPASLRDVRAEGTHTPTTKIIDNTSPTEGGHAGPSLTGSPAAQHPLHQEFEVAKSKASRKKSATYPRAQTTQPDRGGQPEEAVVRSSTPQDHAQQHAPRNRQPKGGASGSAHTGARKGNSKGAGTGRTIPVKQPTFASFARARERGRFAALDDDDASSDGENSASGADDAPYAYASDADLTRVHSSHMHDSHGLETTVFDVMSTTGSANAVEDGQEGSDMDCDDTSDASGYVGSSAP</sequence>
<feature type="region of interest" description="Disordered" evidence="1">
    <location>
        <begin position="489"/>
        <end position="521"/>
    </location>
</feature>
<feature type="compositionally biased region" description="Acidic residues" evidence="1">
    <location>
        <begin position="497"/>
        <end position="510"/>
    </location>
</feature>
<evidence type="ECO:0000313" key="3">
    <source>
        <dbReference type="Proteomes" id="UP000429607"/>
    </source>
</evidence>
<accession>A0A6A3HPH8</accession>
<name>A0A6A3HPH8_9STRA</name>
<gene>
    <name evidence="2" type="ORF">PR001_g26610</name>
</gene>
<evidence type="ECO:0000313" key="2">
    <source>
        <dbReference type="EMBL" id="KAE8972436.1"/>
    </source>
</evidence>
<feature type="region of interest" description="Disordered" evidence="1">
    <location>
        <begin position="293"/>
        <end position="419"/>
    </location>
</feature>
<comment type="caution">
    <text evidence="2">The sequence shown here is derived from an EMBL/GenBank/DDBJ whole genome shotgun (WGS) entry which is preliminary data.</text>
</comment>
<protein>
    <submittedName>
        <fullName evidence="2">Uncharacterized protein</fullName>
    </submittedName>
</protein>
<dbReference type="AlphaFoldDB" id="A0A6A3HPH8"/>
<dbReference type="EMBL" id="QXFV01003993">
    <property type="protein sequence ID" value="KAE8972436.1"/>
    <property type="molecule type" value="Genomic_DNA"/>
</dbReference>
<feature type="compositionally biased region" description="Polar residues" evidence="1">
    <location>
        <begin position="298"/>
        <end position="311"/>
    </location>
</feature>
<proteinExistence type="predicted"/>
<dbReference type="Proteomes" id="UP000429607">
    <property type="component" value="Unassembled WGS sequence"/>
</dbReference>
<feature type="compositionally biased region" description="Low complexity" evidence="1">
    <location>
        <begin position="443"/>
        <end position="455"/>
    </location>
</feature>
<evidence type="ECO:0000256" key="1">
    <source>
        <dbReference type="SAM" id="MobiDB-lite"/>
    </source>
</evidence>
<organism evidence="2 3">
    <name type="scientific">Phytophthora rubi</name>
    <dbReference type="NCBI Taxonomy" id="129364"/>
    <lineage>
        <taxon>Eukaryota</taxon>
        <taxon>Sar</taxon>
        <taxon>Stramenopiles</taxon>
        <taxon>Oomycota</taxon>
        <taxon>Peronosporomycetes</taxon>
        <taxon>Peronosporales</taxon>
        <taxon>Peronosporaceae</taxon>
        <taxon>Phytophthora</taxon>
    </lineage>
</organism>